<dbReference type="PROSITE" id="PS50893">
    <property type="entry name" value="ABC_TRANSPORTER_2"/>
    <property type="match status" value="1"/>
</dbReference>
<dbReference type="AlphaFoldDB" id="X1G623"/>
<organism evidence="9">
    <name type="scientific">marine sediment metagenome</name>
    <dbReference type="NCBI Taxonomy" id="412755"/>
    <lineage>
        <taxon>unclassified sequences</taxon>
        <taxon>metagenomes</taxon>
        <taxon>ecological metagenomes</taxon>
    </lineage>
</organism>
<keyword evidence="7" id="KW-0472">Membrane</keyword>
<dbReference type="Gene3D" id="3.40.50.300">
    <property type="entry name" value="P-loop containing nucleotide triphosphate hydrolases"/>
    <property type="match status" value="1"/>
</dbReference>
<dbReference type="Gene3D" id="1.20.1560.10">
    <property type="entry name" value="ABC transporter type 1, transmembrane domain"/>
    <property type="match status" value="1"/>
</dbReference>
<dbReference type="GO" id="GO:0016887">
    <property type="term" value="F:ATP hydrolysis activity"/>
    <property type="evidence" value="ECO:0007669"/>
    <property type="project" value="InterPro"/>
</dbReference>
<dbReference type="SUPFAM" id="SSF52540">
    <property type="entry name" value="P-loop containing nucleoside triphosphate hydrolases"/>
    <property type="match status" value="1"/>
</dbReference>
<dbReference type="GO" id="GO:0005524">
    <property type="term" value="F:ATP binding"/>
    <property type="evidence" value="ECO:0007669"/>
    <property type="project" value="UniProtKB-KW"/>
</dbReference>
<keyword evidence="6" id="KW-1133">Transmembrane helix</keyword>
<dbReference type="GO" id="GO:0015421">
    <property type="term" value="F:ABC-type oligopeptide transporter activity"/>
    <property type="evidence" value="ECO:0007669"/>
    <property type="project" value="TreeGrafter"/>
</dbReference>
<keyword evidence="3" id="KW-0812">Transmembrane</keyword>
<keyword evidence="5" id="KW-0067">ATP-binding</keyword>
<dbReference type="CDD" id="cd03254">
    <property type="entry name" value="ABCC_Glucan_exporter_like"/>
    <property type="match status" value="1"/>
</dbReference>
<sequence>VDSKPKVQQKPETHHLKEIKGQIQFNHVNFWYDKDNVIFKDLNLTIHKGEKLAIVGHTGAGKTSLVSLLSRYYEYQSGDILIDGQSIRNFSLESYRKQFGKVEQDVYLFPGTIRENICYGREDATDEDIWRVLNIVQASEFVHRLPEGLDTQIGERGSDLSVGQRQLFSFARAILLNPRVLILDEATSSVDAYTEAMIQEALENILHDRTAIIIAHRLSTIVNADRIIVMENGNIVEEGTHKELLAKQGKYASLYNQYYVHQSLEWQEKTIF</sequence>
<dbReference type="PROSITE" id="PS00211">
    <property type="entry name" value="ABC_TRANSPORTER_1"/>
    <property type="match status" value="1"/>
</dbReference>
<gene>
    <name evidence="9" type="ORF">S03H2_29976</name>
</gene>
<evidence type="ECO:0000256" key="1">
    <source>
        <dbReference type="ARBA" id="ARBA00004141"/>
    </source>
</evidence>
<keyword evidence="2" id="KW-0813">Transport</keyword>
<feature type="non-terminal residue" evidence="9">
    <location>
        <position position="1"/>
    </location>
</feature>
<dbReference type="Pfam" id="PF00005">
    <property type="entry name" value="ABC_tran"/>
    <property type="match status" value="1"/>
</dbReference>
<dbReference type="InterPro" id="IPR036640">
    <property type="entry name" value="ABC1_TM_sf"/>
</dbReference>
<evidence type="ECO:0000313" key="9">
    <source>
        <dbReference type="EMBL" id="GAH52692.1"/>
    </source>
</evidence>
<reference evidence="9" key="1">
    <citation type="journal article" date="2014" name="Front. Microbiol.">
        <title>High frequency of phylogenetically diverse reductive dehalogenase-homologous genes in deep subseafloor sedimentary metagenomes.</title>
        <authorList>
            <person name="Kawai M."/>
            <person name="Futagami T."/>
            <person name="Toyoda A."/>
            <person name="Takaki Y."/>
            <person name="Nishi S."/>
            <person name="Hori S."/>
            <person name="Arai W."/>
            <person name="Tsubouchi T."/>
            <person name="Morono Y."/>
            <person name="Uchiyama I."/>
            <person name="Ito T."/>
            <person name="Fujiyama A."/>
            <person name="Inagaki F."/>
            <person name="Takami H."/>
        </authorList>
    </citation>
    <scope>NUCLEOTIDE SEQUENCE</scope>
    <source>
        <strain evidence="9">Expedition CK06-06</strain>
    </source>
</reference>
<dbReference type="EMBL" id="BARU01018117">
    <property type="protein sequence ID" value="GAH52692.1"/>
    <property type="molecule type" value="Genomic_DNA"/>
</dbReference>
<dbReference type="PANTHER" id="PTHR43394:SF1">
    <property type="entry name" value="ATP-BINDING CASSETTE SUB-FAMILY B MEMBER 10, MITOCHONDRIAL"/>
    <property type="match status" value="1"/>
</dbReference>
<dbReference type="InterPro" id="IPR027417">
    <property type="entry name" value="P-loop_NTPase"/>
</dbReference>
<evidence type="ECO:0000256" key="7">
    <source>
        <dbReference type="ARBA" id="ARBA00023136"/>
    </source>
</evidence>
<evidence type="ECO:0000256" key="5">
    <source>
        <dbReference type="ARBA" id="ARBA00022840"/>
    </source>
</evidence>
<evidence type="ECO:0000256" key="6">
    <source>
        <dbReference type="ARBA" id="ARBA00022989"/>
    </source>
</evidence>
<dbReference type="FunFam" id="3.40.50.300:FF:000287">
    <property type="entry name" value="Multidrug ABC transporter ATP-binding protein"/>
    <property type="match status" value="1"/>
</dbReference>
<dbReference type="GO" id="GO:0016020">
    <property type="term" value="C:membrane"/>
    <property type="evidence" value="ECO:0007669"/>
    <property type="project" value="UniProtKB-SubCell"/>
</dbReference>
<dbReference type="InterPro" id="IPR039421">
    <property type="entry name" value="Type_1_exporter"/>
</dbReference>
<proteinExistence type="predicted"/>
<dbReference type="InterPro" id="IPR017871">
    <property type="entry name" value="ABC_transporter-like_CS"/>
</dbReference>
<evidence type="ECO:0000256" key="4">
    <source>
        <dbReference type="ARBA" id="ARBA00022741"/>
    </source>
</evidence>
<dbReference type="SMART" id="SM00382">
    <property type="entry name" value="AAA"/>
    <property type="match status" value="1"/>
</dbReference>
<keyword evidence="4" id="KW-0547">Nucleotide-binding</keyword>
<evidence type="ECO:0000256" key="3">
    <source>
        <dbReference type="ARBA" id="ARBA00022692"/>
    </source>
</evidence>
<feature type="domain" description="ABC transporter" evidence="8">
    <location>
        <begin position="23"/>
        <end position="257"/>
    </location>
</feature>
<dbReference type="InterPro" id="IPR003439">
    <property type="entry name" value="ABC_transporter-like_ATP-bd"/>
</dbReference>
<name>X1G623_9ZZZZ</name>
<accession>X1G623</accession>
<dbReference type="PANTHER" id="PTHR43394">
    <property type="entry name" value="ATP-DEPENDENT PERMEASE MDL1, MITOCHONDRIAL"/>
    <property type="match status" value="1"/>
</dbReference>
<evidence type="ECO:0000256" key="2">
    <source>
        <dbReference type="ARBA" id="ARBA00022448"/>
    </source>
</evidence>
<comment type="subcellular location">
    <subcellularLocation>
        <location evidence="1">Membrane</location>
        <topology evidence="1">Multi-pass membrane protein</topology>
    </subcellularLocation>
</comment>
<dbReference type="InterPro" id="IPR003593">
    <property type="entry name" value="AAA+_ATPase"/>
</dbReference>
<protein>
    <recommendedName>
        <fullName evidence="8">ABC transporter domain-containing protein</fullName>
    </recommendedName>
</protein>
<comment type="caution">
    <text evidence="9">The sequence shown here is derived from an EMBL/GenBank/DDBJ whole genome shotgun (WGS) entry which is preliminary data.</text>
</comment>
<evidence type="ECO:0000259" key="8">
    <source>
        <dbReference type="PROSITE" id="PS50893"/>
    </source>
</evidence>